<proteinExistence type="inferred from homology"/>
<comment type="caution">
    <text evidence="6">The sequence shown here is derived from an EMBL/GenBank/DDBJ whole genome shotgun (WGS) entry which is preliminary data.</text>
</comment>
<dbReference type="GO" id="GO:0005840">
    <property type="term" value="C:ribosome"/>
    <property type="evidence" value="ECO:0007669"/>
    <property type="project" value="UniProtKB-KW"/>
</dbReference>
<keyword evidence="7" id="KW-1185">Reference proteome</keyword>
<keyword evidence="2" id="KW-0689">Ribosomal protein</keyword>
<dbReference type="Gene3D" id="3.30.390.110">
    <property type="match status" value="1"/>
</dbReference>
<evidence type="ECO:0000256" key="2">
    <source>
        <dbReference type="ARBA" id="ARBA00022980"/>
    </source>
</evidence>
<dbReference type="InterPro" id="IPR002672">
    <property type="entry name" value="Ribosomal_eL28"/>
</dbReference>
<dbReference type="FunFam" id="3.30.390.110:FF:000002">
    <property type="entry name" value="60S ribosomal protein L28"/>
    <property type="match status" value="1"/>
</dbReference>
<evidence type="ECO:0000313" key="6">
    <source>
        <dbReference type="EMBL" id="KAF9892195.1"/>
    </source>
</evidence>
<protein>
    <recommendedName>
        <fullName evidence="5">Ribosomal eL28/Mak16 domain-containing protein</fullName>
    </recommendedName>
</protein>
<evidence type="ECO:0000259" key="5">
    <source>
        <dbReference type="Pfam" id="PF01778"/>
    </source>
</evidence>
<gene>
    <name evidence="6" type="ORF">FE257_002601</name>
</gene>
<dbReference type="GO" id="GO:0006412">
    <property type="term" value="P:translation"/>
    <property type="evidence" value="ECO:0007669"/>
    <property type="project" value="InterPro"/>
</dbReference>
<evidence type="ECO:0000256" key="4">
    <source>
        <dbReference type="SAM" id="MobiDB-lite"/>
    </source>
</evidence>
<name>A0AAD4GWZ7_ASPNN</name>
<dbReference type="GO" id="GO:0003735">
    <property type="term" value="F:structural constituent of ribosome"/>
    <property type="evidence" value="ECO:0007669"/>
    <property type="project" value="InterPro"/>
</dbReference>
<dbReference type="Pfam" id="PF01778">
    <property type="entry name" value="Ribosomal_L28e"/>
    <property type="match status" value="1"/>
</dbReference>
<comment type="similarity">
    <text evidence="1">Belongs to the eukaryotic ribosomal protein eL28 family.</text>
</comment>
<evidence type="ECO:0000256" key="3">
    <source>
        <dbReference type="ARBA" id="ARBA00023274"/>
    </source>
</evidence>
<evidence type="ECO:0000256" key="1">
    <source>
        <dbReference type="ARBA" id="ARBA00007926"/>
    </source>
</evidence>
<dbReference type="InterPro" id="IPR029004">
    <property type="entry name" value="Ribosomal_eL28/Mak16"/>
</dbReference>
<accession>A0AAD4GWZ7</accession>
<dbReference type="Proteomes" id="UP001194746">
    <property type="component" value="Unassembled WGS sequence"/>
</dbReference>
<organism evidence="6 7">
    <name type="scientific">Aspergillus nanangensis</name>
    <dbReference type="NCBI Taxonomy" id="2582783"/>
    <lineage>
        <taxon>Eukaryota</taxon>
        <taxon>Fungi</taxon>
        <taxon>Dikarya</taxon>
        <taxon>Ascomycota</taxon>
        <taxon>Pezizomycotina</taxon>
        <taxon>Eurotiomycetes</taxon>
        <taxon>Eurotiomycetidae</taxon>
        <taxon>Eurotiales</taxon>
        <taxon>Aspergillaceae</taxon>
        <taxon>Aspergillus</taxon>
        <taxon>Aspergillus subgen. Circumdati</taxon>
    </lineage>
</organism>
<reference evidence="6" key="2">
    <citation type="submission" date="2020-02" db="EMBL/GenBank/DDBJ databases">
        <authorList>
            <person name="Gilchrist C.L.M."/>
            <person name="Chooi Y.-H."/>
        </authorList>
    </citation>
    <scope>NUCLEOTIDE SEQUENCE</scope>
    <source>
        <strain evidence="6">MST-FP2251</strain>
    </source>
</reference>
<evidence type="ECO:0000313" key="7">
    <source>
        <dbReference type="Proteomes" id="UP001194746"/>
    </source>
</evidence>
<feature type="region of interest" description="Disordered" evidence="4">
    <location>
        <begin position="121"/>
        <end position="153"/>
    </location>
</feature>
<feature type="domain" description="Ribosomal eL28/Mak16" evidence="5">
    <location>
        <begin position="8"/>
        <end position="127"/>
    </location>
</feature>
<dbReference type="EMBL" id="VCAU01000014">
    <property type="protein sequence ID" value="KAF9892195.1"/>
    <property type="molecule type" value="Genomic_DNA"/>
</dbReference>
<dbReference type="PANTHER" id="PTHR10544">
    <property type="entry name" value="60S RIBOSOMAL PROTEIN L28"/>
    <property type="match status" value="1"/>
</dbReference>
<keyword evidence="3" id="KW-0687">Ribonucleoprotein</keyword>
<dbReference type="AlphaFoldDB" id="A0AAD4GWZ7"/>
<reference evidence="6" key="1">
    <citation type="journal article" date="2019" name="Beilstein J. Org. Chem.">
        <title>Nanangenines: drimane sesquiterpenoids as the dominant metabolite cohort of a novel Australian fungus, Aspergillus nanangensis.</title>
        <authorList>
            <person name="Lacey H.J."/>
            <person name="Gilchrist C.L.M."/>
            <person name="Crombie A."/>
            <person name="Kalaitzis J.A."/>
            <person name="Vuong D."/>
            <person name="Rutledge P.J."/>
            <person name="Turner P."/>
            <person name="Pitt J.I."/>
            <person name="Lacey E."/>
            <person name="Chooi Y.H."/>
            <person name="Piggott A.M."/>
        </authorList>
    </citation>
    <scope>NUCLEOTIDE SEQUENCE</scope>
    <source>
        <strain evidence="6">MST-FP2251</strain>
    </source>
</reference>
<dbReference type="GO" id="GO:1990904">
    <property type="term" value="C:ribonucleoprotein complex"/>
    <property type="evidence" value="ECO:0007669"/>
    <property type="project" value="UniProtKB-KW"/>
</dbReference>
<sequence length="153" mass="16681">MSNVSSDLIWQITRNQNAYLVKRNSGGGSQFSRDPLNLQNKHSFKYAGYANTKAFGVQATEDGGVVAISKKPGNSQQPGQNVVSVTWGPKASTRKIYKGVASKTAKNGYRADIREDAVSRVSAIRRSQRAKKDVPARKPRGAQARKAAEKESE</sequence>